<reference evidence="1 2" key="1">
    <citation type="submission" date="2020-03" db="EMBL/GenBank/DDBJ databases">
        <title>The genome sequence of Microvirga sp. c23x22.</title>
        <authorList>
            <person name="Zhang X."/>
        </authorList>
    </citation>
    <scope>NUCLEOTIDE SEQUENCE [LARGE SCALE GENOMIC DNA]</scope>
    <source>
        <strain evidence="2">c23x22</strain>
    </source>
</reference>
<sequence>MAPSGKLAGVVLLCFGQIACNQTASMQVANAAAGLDPTGVAGTALSFAQSVQPEEDHDAESGFKLSQIAVSLDDVAAGRTARPRLANPIQGMMTKMAANQAMNIASTIIGGAMTGGVGLAAAAPGLLMQAASTGMVMGQMAAMDSQVEQAMAQAEAARAANRIVPDEDRPAEARAILSIVNGGRSAVWRNAESGASGKVSLGHLNKAEGMSCRVVEQEWKGGGETRKGNFVICIQDGIWYDLS</sequence>
<proteinExistence type="predicted"/>
<gene>
    <name evidence="1" type="ORF">HB375_03270</name>
</gene>
<dbReference type="EMBL" id="JAATJS010000001">
    <property type="protein sequence ID" value="NIX75634.1"/>
    <property type="molecule type" value="Genomic_DNA"/>
</dbReference>
<dbReference type="Proteomes" id="UP000707352">
    <property type="component" value="Unassembled WGS sequence"/>
</dbReference>
<comment type="caution">
    <text evidence="1">The sequence shown here is derived from an EMBL/GenBank/DDBJ whole genome shotgun (WGS) entry which is preliminary data.</text>
</comment>
<keyword evidence="2" id="KW-1185">Reference proteome</keyword>
<protein>
    <recommendedName>
        <fullName evidence="3">Surface antigen domain-containing protein</fullName>
    </recommendedName>
</protein>
<accession>A0ABX0V8V7</accession>
<organism evidence="1 2">
    <name type="scientific">Microvirga terricola</name>
    <dbReference type="NCBI Taxonomy" id="2719797"/>
    <lineage>
        <taxon>Bacteria</taxon>
        <taxon>Pseudomonadati</taxon>
        <taxon>Pseudomonadota</taxon>
        <taxon>Alphaproteobacteria</taxon>
        <taxon>Hyphomicrobiales</taxon>
        <taxon>Methylobacteriaceae</taxon>
        <taxon>Microvirga</taxon>
    </lineage>
</organism>
<evidence type="ECO:0000313" key="2">
    <source>
        <dbReference type="Proteomes" id="UP000707352"/>
    </source>
</evidence>
<name>A0ABX0V8V7_9HYPH</name>
<dbReference type="RefSeq" id="WP_167671506.1">
    <property type="nucleotide sequence ID" value="NZ_JAATJS010000001.1"/>
</dbReference>
<evidence type="ECO:0000313" key="1">
    <source>
        <dbReference type="EMBL" id="NIX75634.1"/>
    </source>
</evidence>
<evidence type="ECO:0008006" key="3">
    <source>
        <dbReference type="Google" id="ProtNLM"/>
    </source>
</evidence>